<reference evidence="4 5" key="1">
    <citation type="submission" date="2021-02" db="EMBL/GenBank/DDBJ databases">
        <title>Bacillus sp. RD4P76, an endophyte from a halophyte.</title>
        <authorList>
            <person name="Sun J.-Q."/>
        </authorList>
    </citation>
    <scope>NUCLEOTIDE SEQUENCE [LARGE SCALE GENOMIC DNA]</scope>
    <source>
        <strain evidence="4 5">RD4P76</strain>
    </source>
</reference>
<evidence type="ECO:0000313" key="5">
    <source>
        <dbReference type="Proteomes" id="UP001518925"/>
    </source>
</evidence>
<gene>
    <name evidence="4" type="ORF">JR050_18390</name>
</gene>
<accession>A0ABS2DMK0</accession>
<dbReference type="Proteomes" id="UP001518925">
    <property type="component" value="Unassembled WGS sequence"/>
</dbReference>
<dbReference type="InterPro" id="IPR036568">
    <property type="entry name" value="GGCT-like_sf"/>
</dbReference>
<dbReference type="InterPro" id="IPR009288">
    <property type="entry name" value="AIG2-like_dom"/>
</dbReference>
<dbReference type="PANTHER" id="PTHR12510">
    <property type="entry name" value="TROPONIN C-AKIN-1 PROTEIN"/>
    <property type="match status" value="1"/>
</dbReference>
<dbReference type="EMBL" id="JAFELM010000043">
    <property type="protein sequence ID" value="MBM6619636.1"/>
    <property type="molecule type" value="Genomic_DNA"/>
</dbReference>
<organism evidence="4 5">
    <name type="scientific">Bacillus suaedaesalsae</name>
    <dbReference type="NCBI Taxonomy" id="2810349"/>
    <lineage>
        <taxon>Bacteria</taxon>
        <taxon>Bacillati</taxon>
        <taxon>Bacillota</taxon>
        <taxon>Bacilli</taxon>
        <taxon>Bacillales</taxon>
        <taxon>Bacillaceae</taxon>
        <taxon>Bacillus</taxon>
    </lineage>
</organism>
<keyword evidence="5" id="KW-1185">Reference proteome</keyword>
<feature type="domain" description="Gamma-glutamylcyclotransferase AIG2-like" evidence="3">
    <location>
        <begin position="7"/>
        <end position="124"/>
    </location>
</feature>
<dbReference type="InterPro" id="IPR013024">
    <property type="entry name" value="GGCT-like"/>
</dbReference>
<dbReference type="InterPro" id="IPR039126">
    <property type="entry name" value="GGACT"/>
</dbReference>
<comment type="caution">
    <text evidence="4">The sequence shown here is derived from an EMBL/GenBank/DDBJ whole genome shotgun (WGS) entry which is preliminary data.</text>
</comment>
<protein>
    <recommendedName>
        <fullName evidence="2">Gamma-glutamylcyclotransferase family protein</fullName>
    </recommendedName>
</protein>
<sequence>MERTINVFVYGTLRKGERNHHFLKDAVFVSEDCWTDGIMIDTGKGYPALLPTDTKKVVGELYKVNLLELTKLDYLEGYVEGKSNNLYERITQTIYINSEEIKGFVYIMNDNRNGKVAISSGNWKNRASNSL</sequence>
<dbReference type="SUPFAM" id="SSF110857">
    <property type="entry name" value="Gamma-glutamyl cyclotransferase-like"/>
    <property type="match status" value="1"/>
</dbReference>
<evidence type="ECO:0000256" key="1">
    <source>
        <dbReference type="ARBA" id="ARBA00008861"/>
    </source>
</evidence>
<proteinExistence type="inferred from homology"/>
<comment type="similarity">
    <text evidence="1 2">Belongs to the gamma-glutamylcyclotransferase family.</text>
</comment>
<dbReference type="CDD" id="cd06661">
    <property type="entry name" value="GGCT_like"/>
    <property type="match status" value="1"/>
</dbReference>
<evidence type="ECO:0000313" key="4">
    <source>
        <dbReference type="EMBL" id="MBM6619636.1"/>
    </source>
</evidence>
<dbReference type="Pfam" id="PF06094">
    <property type="entry name" value="GGACT"/>
    <property type="match status" value="1"/>
</dbReference>
<name>A0ABS2DMK0_9BACI</name>
<evidence type="ECO:0000256" key="2">
    <source>
        <dbReference type="RuleBase" id="RU367036"/>
    </source>
</evidence>
<dbReference type="RefSeq" id="WP_204205105.1">
    <property type="nucleotide sequence ID" value="NZ_JAFELM010000043.1"/>
</dbReference>
<dbReference type="Gene3D" id="3.10.490.10">
    <property type="entry name" value="Gamma-glutamyl cyclotransferase-like"/>
    <property type="match status" value="1"/>
</dbReference>
<evidence type="ECO:0000259" key="3">
    <source>
        <dbReference type="Pfam" id="PF06094"/>
    </source>
</evidence>
<dbReference type="PANTHER" id="PTHR12510:SF4">
    <property type="entry name" value="GAMMA-GLUTAMYLAMINECYCLOTRANSFERASE"/>
    <property type="match status" value="1"/>
</dbReference>